<keyword evidence="5" id="KW-1185">Reference proteome</keyword>
<gene>
    <name evidence="4" type="ORF">CAMP_LOCUS3833</name>
</gene>
<evidence type="ECO:0000256" key="1">
    <source>
        <dbReference type="ARBA" id="ARBA00022741"/>
    </source>
</evidence>
<dbReference type="GO" id="GO:0004672">
    <property type="term" value="F:protein kinase activity"/>
    <property type="evidence" value="ECO:0007669"/>
    <property type="project" value="InterPro"/>
</dbReference>
<dbReference type="PROSITE" id="PS50011">
    <property type="entry name" value="PROTEIN_KINASE_DOM"/>
    <property type="match status" value="1"/>
</dbReference>
<dbReference type="InterPro" id="IPR000719">
    <property type="entry name" value="Prot_kinase_dom"/>
</dbReference>
<dbReference type="AlphaFoldDB" id="A0A9P1IA91"/>
<protein>
    <recommendedName>
        <fullName evidence="3">Protein kinase domain-containing protein</fullName>
    </recommendedName>
</protein>
<dbReference type="PANTHER" id="PTHR24418">
    <property type="entry name" value="TYROSINE-PROTEIN KINASE"/>
    <property type="match status" value="1"/>
</dbReference>
<accession>A0A9P1IA91</accession>
<organism evidence="4 5">
    <name type="scientific">Caenorhabditis angaria</name>
    <dbReference type="NCBI Taxonomy" id="860376"/>
    <lineage>
        <taxon>Eukaryota</taxon>
        <taxon>Metazoa</taxon>
        <taxon>Ecdysozoa</taxon>
        <taxon>Nematoda</taxon>
        <taxon>Chromadorea</taxon>
        <taxon>Rhabditida</taxon>
        <taxon>Rhabditina</taxon>
        <taxon>Rhabditomorpha</taxon>
        <taxon>Rhabditoidea</taxon>
        <taxon>Rhabditidae</taxon>
        <taxon>Peloderinae</taxon>
        <taxon>Caenorhabditis</taxon>
    </lineage>
</organism>
<dbReference type="Pfam" id="PF07714">
    <property type="entry name" value="PK_Tyr_Ser-Thr"/>
    <property type="match status" value="1"/>
</dbReference>
<dbReference type="SUPFAM" id="SSF56112">
    <property type="entry name" value="Protein kinase-like (PK-like)"/>
    <property type="match status" value="1"/>
</dbReference>
<proteinExistence type="predicted"/>
<keyword evidence="1" id="KW-0547">Nucleotide-binding</keyword>
<feature type="domain" description="Protein kinase" evidence="3">
    <location>
        <begin position="1"/>
        <end position="152"/>
    </location>
</feature>
<dbReference type="InterPro" id="IPR001245">
    <property type="entry name" value="Ser-Thr/Tyr_kinase_cat_dom"/>
</dbReference>
<dbReference type="InterPro" id="IPR050198">
    <property type="entry name" value="Non-receptor_tyrosine_kinases"/>
</dbReference>
<evidence type="ECO:0000256" key="2">
    <source>
        <dbReference type="ARBA" id="ARBA00022840"/>
    </source>
</evidence>
<comment type="caution">
    <text evidence="4">The sequence shown here is derived from an EMBL/GenBank/DDBJ whole genome shotgun (WGS) entry which is preliminary data.</text>
</comment>
<dbReference type="Gene3D" id="3.30.200.20">
    <property type="entry name" value="Phosphorylase Kinase, domain 1"/>
    <property type="match status" value="1"/>
</dbReference>
<dbReference type="OrthoDB" id="4062651at2759"/>
<dbReference type="EMBL" id="CANHGI010000002">
    <property type="protein sequence ID" value="CAI5441196.1"/>
    <property type="molecule type" value="Genomic_DNA"/>
</dbReference>
<evidence type="ECO:0000259" key="3">
    <source>
        <dbReference type="PROSITE" id="PS50011"/>
    </source>
</evidence>
<keyword evidence="2" id="KW-0067">ATP-binding</keyword>
<sequence length="152" mass="17515">MPTRGSFGTVIKGKLMKLKIDVAIKRIHEKATEANISEAWDEVRKMRTFDHQNVIRIYGVIIDSLPIMIVMEYVESVDEAKPPKRISCVFCGWITVWITLSGHELNFGSIRLLIDSFVANKTPVIDNLFLIRQIPRKSWELSKDDIVFPQEQ</sequence>
<evidence type="ECO:0000313" key="4">
    <source>
        <dbReference type="EMBL" id="CAI5441196.1"/>
    </source>
</evidence>
<dbReference type="Proteomes" id="UP001152747">
    <property type="component" value="Unassembled WGS sequence"/>
</dbReference>
<dbReference type="GO" id="GO:0005524">
    <property type="term" value="F:ATP binding"/>
    <property type="evidence" value="ECO:0007669"/>
    <property type="project" value="UniProtKB-KW"/>
</dbReference>
<dbReference type="InterPro" id="IPR011009">
    <property type="entry name" value="Kinase-like_dom_sf"/>
</dbReference>
<reference evidence="4" key="1">
    <citation type="submission" date="2022-11" db="EMBL/GenBank/DDBJ databases">
        <authorList>
            <person name="Kikuchi T."/>
        </authorList>
    </citation>
    <scope>NUCLEOTIDE SEQUENCE</scope>
    <source>
        <strain evidence="4">PS1010</strain>
    </source>
</reference>
<evidence type="ECO:0000313" key="5">
    <source>
        <dbReference type="Proteomes" id="UP001152747"/>
    </source>
</evidence>
<name>A0A9P1IA91_9PELO</name>